<dbReference type="RefSeq" id="WP_366921835.1">
    <property type="nucleotide sequence ID" value="NZ_CP121694.1"/>
</dbReference>
<name>A0AAU0UPF7_9FIRM</name>
<reference evidence="2 3" key="1">
    <citation type="submission" date="2023-04" db="EMBL/GenBank/DDBJ databases">
        <authorList>
            <person name="Hsu D."/>
        </authorList>
    </citation>
    <scope>NUCLEOTIDE SEQUENCE [LARGE SCALE GENOMIC DNA]</scope>
    <source>
        <strain evidence="2 3">MK1</strain>
    </source>
</reference>
<keyword evidence="1" id="KW-0472">Membrane</keyword>
<dbReference type="KEGG" id="dbc:MFMK1_002251"/>
<organism evidence="2 3">
    <name type="scientific">Metallumcola ferriviriculae</name>
    <dbReference type="NCBI Taxonomy" id="3039180"/>
    <lineage>
        <taxon>Bacteria</taxon>
        <taxon>Bacillati</taxon>
        <taxon>Bacillota</taxon>
        <taxon>Clostridia</taxon>
        <taxon>Neomoorellales</taxon>
        <taxon>Desulfitibacteraceae</taxon>
        <taxon>Metallumcola</taxon>
    </lineage>
</organism>
<protein>
    <submittedName>
        <fullName evidence="2">Uncharacterized protein</fullName>
    </submittedName>
</protein>
<keyword evidence="3" id="KW-1185">Reference proteome</keyword>
<evidence type="ECO:0000256" key="1">
    <source>
        <dbReference type="SAM" id="Phobius"/>
    </source>
</evidence>
<gene>
    <name evidence="2" type="ORF">MFMK1_002251</name>
</gene>
<evidence type="ECO:0000313" key="3">
    <source>
        <dbReference type="Proteomes" id="UP001329915"/>
    </source>
</evidence>
<feature type="transmembrane region" description="Helical" evidence="1">
    <location>
        <begin position="98"/>
        <end position="118"/>
    </location>
</feature>
<keyword evidence="1" id="KW-0812">Transmembrane</keyword>
<sequence length="135" mass="14620">MRRLVLAFIWIGYKKGLKSTINACILAAIVFGTLDFFYGTDPAGGIGGGIALYLAMFWGTLVGIRKGKHFLSGIMVSSTFFLLVTFLSGFAGIKLSPLIWMVQIILAFITCVAALFAAEKLSAKSRHSYSRSLNA</sequence>
<keyword evidence="1" id="KW-1133">Transmembrane helix</keyword>
<dbReference type="Proteomes" id="UP001329915">
    <property type="component" value="Chromosome"/>
</dbReference>
<dbReference type="AlphaFoldDB" id="A0AAU0UPF7"/>
<evidence type="ECO:0000313" key="2">
    <source>
        <dbReference type="EMBL" id="WRO22422.1"/>
    </source>
</evidence>
<feature type="transmembrane region" description="Helical" evidence="1">
    <location>
        <begin position="45"/>
        <end position="64"/>
    </location>
</feature>
<accession>A0AAU0UPF7</accession>
<proteinExistence type="predicted"/>
<feature type="transmembrane region" description="Helical" evidence="1">
    <location>
        <begin position="21"/>
        <end position="39"/>
    </location>
</feature>
<feature type="transmembrane region" description="Helical" evidence="1">
    <location>
        <begin position="71"/>
        <end position="92"/>
    </location>
</feature>
<dbReference type="EMBL" id="CP121694">
    <property type="protein sequence ID" value="WRO22422.1"/>
    <property type="molecule type" value="Genomic_DNA"/>
</dbReference>